<evidence type="ECO:0000259" key="3">
    <source>
        <dbReference type="Pfam" id="PF13505"/>
    </source>
</evidence>
<keyword evidence="1 2" id="KW-0732">Signal</keyword>
<dbReference type="RefSeq" id="WP_377902713.1">
    <property type="nucleotide sequence ID" value="NZ_JBHRZS010000002.1"/>
</dbReference>
<feature type="chain" id="PRO_5046477330" evidence="2">
    <location>
        <begin position="23"/>
        <end position="195"/>
    </location>
</feature>
<reference evidence="5" key="1">
    <citation type="journal article" date="2019" name="Int. J. Syst. Evol. Microbiol.">
        <title>The Global Catalogue of Microorganisms (GCM) 10K type strain sequencing project: providing services to taxonomists for standard genome sequencing and annotation.</title>
        <authorList>
            <consortium name="The Broad Institute Genomics Platform"/>
            <consortium name="The Broad Institute Genome Sequencing Center for Infectious Disease"/>
            <person name="Wu L."/>
            <person name="Ma J."/>
        </authorList>
    </citation>
    <scope>NUCLEOTIDE SEQUENCE [LARGE SCALE GENOMIC DNA]</scope>
    <source>
        <strain evidence="5">CCUG 60523</strain>
    </source>
</reference>
<gene>
    <name evidence="4" type="ORF">ACFOSV_01655</name>
</gene>
<organism evidence="4 5">
    <name type="scientific">Algoriphagus namhaensis</name>
    <dbReference type="NCBI Taxonomy" id="915353"/>
    <lineage>
        <taxon>Bacteria</taxon>
        <taxon>Pseudomonadati</taxon>
        <taxon>Bacteroidota</taxon>
        <taxon>Cytophagia</taxon>
        <taxon>Cytophagales</taxon>
        <taxon>Cyclobacteriaceae</taxon>
        <taxon>Algoriphagus</taxon>
    </lineage>
</organism>
<evidence type="ECO:0000256" key="1">
    <source>
        <dbReference type="ARBA" id="ARBA00022729"/>
    </source>
</evidence>
<keyword evidence="5" id="KW-1185">Reference proteome</keyword>
<name>A0ABV8ALG4_9BACT</name>
<evidence type="ECO:0000256" key="2">
    <source>
        <dbReference type="SAM" id="SignalP"/>
    </source>
</evidence>
<dbReference type="EMBL" id="JBHRZS010000002">
    <property type="protein sequence ID" value="MFC3878858.1"/>
    <property type="molecule type" value="Genomic_DNA"/>
</dbReference>
<dbReference type="SUPFAM" id="SSF56925">
    <property type="entry name" value="OMPA-like"/>
    <property type="match status" value="1"/>
</dbReference>
<dbReference type="Proteomes" id="UP001595805">
    <property type="component" value="Unassembled WGS sequence"/>
</dbReference>
<comment type="caution">
    <text evidence="4">The sequence shown here is derived from an EMBL/GenBank/DDBJ whole genome shotgun (WGS) entry which is preliminary data.</text>
</comment>
<evidence type="ECO:0000313" key="4">
    <source>
        <dbReference type="EMBL" id="MFC3878858.1"/>
    </source>
</evidence>
<feature type="signal peptide" evidence="2">
    <location>
        <begin position="1"/>
        <end position="22"/>
    </location>
</feature>
<accession>A0ABV8ALG4</accession>
<proteinExistence type="predicted"/>
<dbReference type="Pfam" id="PF13505">
    <property type="entry name" value="OMP_b-brl"/>
    <property type="match status" value="1"/>
</dbReference>
<protein>
    <submittedName>
        <fullName evidence="4">Outer membrane beta-barrel protein</fullName>
    </submittedName>
</protein>
<dbReference type="InterPro" id="IPR027385">
    <property type="entry name" value="Beta-barrel_OMP"/>
</dbReference>
<evidence type="ECO:0000313" key="5">
    <source>
        <dbReference type="Proteomes" id="UP001595805"/>
    </source>
</evidence>
<sequence length="195" mass="21926">MKVFQFLFALLMFLFASTLAFGQNKGAGFGVKGGLNYNTSGKYFQDAESIWKNPEASSGYHFGAFYKFGNYDLYLRPELLFTQTKFDTGNGIAELSRIDAPVMVGLHFFEIISVMAGPSFHYTLSDNYTSTIEGTTNDPLRFGYQFGLGLNVGPIGLDLRYEREFNDQKINFDRVFGGTTDFKSQQVILGLSFQF</sequence>
<feature type="domain" description="Outer membrane protein beta-barrel" evidence="3">
    <location>
        <begin position="6"/>
        <end position="195"/>
    </location>
</feature>
<dbReference type="InterPro" id="IPR011250">
    <property type="entry name" value="OMP/PagP_B-barrel"/>
</dbReference>